<dbReference type="Gene3D" id="1.50.10.10">
    <property type="match status" value="1"/>
</dbReference>
<dbReference type="InterPro" id="IPR012341">
    <property type="entry name" value="6hp_glycosidase-like_sf"/>
</dbReference>
<evidence type="ECO:0000259" key="2">
    <source>
        <dbReference type="Pfam" id="PF03190"/>
    </source>
</evidence>
<feature type="region of interest" description="Disordered" evidence="1">
    <location>
        <begin position="312"/>
        <end position="332"/>
    </location>
</feature>
<dbReference type="PANTHER" id="PTHR42899:SF1">
    <property type="entry name" value="SPERMATOGENESIS-ASSOCIATED PROTEIN 20"/>
    <property type="match status" value="1"/>
</dbReference>
<feature type="compositionally biased region" description="Acidic residues" evidence="1">
    <location>
        <begin position="317"/>
        <end position="326"/>
    </location>
</feature>
<proteinExistence type="predicted"/>
<name>A0A5C6APP8_9BACT</name>
<accession>A0A5C6APP8</accession>
<dbReference type="OrthoDB" id="9762614at2"/>
<dbReference type="SUPFAM" id="SSF52833">
    <property type="entry name" value="Thioredoxin-like"/>
    <property type="match status" value="1"/>
</dbReference>
<dbReference type="PIRSF" id="PIRSF006402">
    <property type="entry name" value="UCP006402_thioredoxin"/>
    <property type="match status" value="1"/>
</dbReference>
<dbReference type="InterPro" id="IPR024705">
    <property type="entry name" value="Ssp411"/>
</dbReference>
<dbReference type="InterPro" id="IPR008928">
    <property type="entry name" value="6-hairpin_glycosidase_sf"/>
</dbReference>
<dbReference type="AlphaFoldDB" id="A0A5C6APP8"/>
<dbReference type="RefSeq" id="WP_146443783.1">
    <property type="nucleotide sequence ID" value="NZ_SJPR01000001.1"/>
</dbReference>
<dbReference type="Gene3D" id="1.50.10.20">
    <property type="match status" value="1"/>
</dbReference>
<dbReference type="CDD" id="cd02955">
    <property type="entry name" value="SSP411"/>
    <property type="match status" value="1"/>
</dbReference>
<dbReference type="InterPro" id="IPR036249">
    <property type="entry name" value="Thioredoxin-like_sf"/>
</dbReference>
<dbReference type="GO" id="GO:0005975">
    <property type="term" value="P:carbohydrate metabolic process"/>
    <property type="evidence" value="ECO:0007669"/>
    <property type="project" value="InterPro"/>
</dbReference>
<protein>
    <recommendedName>
        <fullName evidence="2">Spermatogenesis-associated protein 20-like TRX domain-containing protein</fullName>
    </recommendedName>
</protein>
<reference evidence="3 4" key="1">
    <citation type="submission" date="2019-02" db="EMBL/GenBank/DDBJ databases">
        <title>Deep-cultivation of Planctomycetes and their phenomic and genomic characterization uncovers novel biology.</title>
        <authorList>
            <person name="Wiegand S."/>
            <person name="Jogler M."/>
            <person name="Boedeker C."/>
            <person name="Pinto D."/>
            <person name="Vollmers J."/>
            <person name="Rivas-Marin E."/>
            <person name="Kohn T."/>
            <person name="Peeters S.H."/>
            <person name="Heuer A."/>
            <person name="Rast P."/>
            <person name="Oberbeckmann S."/>
            <person name="Bunk B."/>
            <person name="Jeske O."/>
            <person name="Meyerdierks A."/>
            <person name="Storesund J.E."/>
            <person name="Kallscheuer N."/>
            <person name="Luecker S."/>
            <person name="Lage O.M."/>
            <person name="Pohl T."/>
            <person name="Merkel B.J."/>
            <person name="Hornburger P."/>
            <person name="Mueller R.-W."/>
            <person name="Bruemmer F."/>
            <person name="Labrenz M."/>
            <person name="Spormann A.M."/>
            <person name="Op Den Camp H."/>
            <person name="Overmann J."/>
            <person name="Amann R."/>
            <person name="Jetten M.S.M."/>
            <person name="Mascher T."/>
            <person name="Medema M.H."/>
            <person name="Devos D.P."/>
            <person name="Kaster A.-K."/>
            <person name="Ovreas L."/>
            <person name="Rohde M."/>
            <person name="Galperin M.Y."/>
            <person name="Jogler C."/>
        </authorList>
    </citation>
    <scope>NUCLEOTIDE SEQUENCE [LARGE SCALE GENOMIC DNA]</scope>
    <source>
        <strain evidence="3 4">Pla108</strain>
    </source>
</reference>
<dbReference type="PANTHER" id="PTHR42899">
    <property type="entry name" value="SPERMATOGENESIS-ASSOCIATED PROTEIN 20"/>
    <property type="match status" value="1"/>
</dbReference>
<comment type="caution">
    <text evidence="3">The sequence shown here is derived from an EMBL/GenBank/DDBJ whole genome shotgun (WGS) entry which is preliminary data.</text>
</comment>
<keyword evidence="4" id="KW-1185">Reference proteome</keyword>
<evidence type="ECO:0000313" key="4">
    <source>
        <dbReference type="Proteomes" id="UP000317421"/>
    </source>
</evidence>
<dbReference type="InterPro" id="IPR004879">
    <property type="entry name" value="Ssp411-like_TRX"/>
</dbReference>
<gene>
    <name evidence="3" type="ORF">Pla108_11090</name>
</gene>
<evidence type="ECO:0000256" key="1">
    <source>
        <dbReference type="SAM" id="MobiDB-lite"/>
    </source>
</evidence>
<sequence length="691" mass="75654">MPNALASETSPYLLQHQHNPVDWRPWGDEAIAQAKDADKPIFLSIGYSACHWCHVMEHESFENPAIAAVINEHFVPVKVDREERPDLDQIYMNAVQAMTGRGGWPMSVFLTPDLKPFYGGTYWPPTAQRGMPGFDQVLEAVIDAWRERRPQALEMADQLTAKIADLATVDGPTDVVLDRILIGMAGKQLEQTFDPTHGGFGGAPKFPHTMDLTVILRMWRESGRGAWLDMVRTTLERMATGGIYDQLGGGFARYSVDEQWLVPHFEKMLYDNALLAGVYVEAFAATGDAGMKRIACETLNYLVNDMTGPEGGFFSTEDADSAPPDDPEGHAEEGLYYTWKPEEIRKIIGEDEADQFCRVYNVTPIGNFEGRNVLSLPKTPAAQATLMGLDPADLERDLVTWRKKLLAAREKRPRPGLDDKVIASWNGLAIDAMARAAAVFGETKYLGAAGRAADFVLSAMRDDNGRLLHSWRAGEAKASGFLDDYAAMACGLITLYEATFDERRLEQAAQLLDVVLERFADRDGGGFFYTADDAERLIVRNKDLTDNATPGGNSLAATALVRLGKLTGVAKYLDAAHQTLTAAAPLMQRAPTAMGQMFTALDLWLGPTKEFVLLGIGPDAQQIVAELRARPVPRAVLAARIGPCQPSPLMESTFAGKSSINGEATLYVCQDHTCGEPIVGAAAIRAELKKN</sequence>
<dbReference type="EMBL" id="SJPR01000001">
    <property type="protein sequence ID" value="TWU00164.1"/>
    <property type="molecule type" value="Genomic_DNA"/>
</dbReference>
<dbReference type="Proteomes" id="UP000317421">
    <property type="component" value="Unassembled WGS sequence"/>
</dbReference>
<dbReference type="Gene3D" id="3.40.30.10">
    <property type="entry name" value="Glutaredoxin"/>
    <property type="match status" value="1"/>
</dbReference>
<organism evidence="3 4">
    <name type="scientific">Botrimarina colliarenosi</name>
    <dbReference type="NCBI Taxonomy" id="2528001"/>
    <lineage>
        <taxon>Bacteria</taxon>
        <taxon>Pseudomonadati</taxon>
        <taxon>Planctomycetota</taxon>
        <taxon>Planctomycetia</taxon>
        <taxon>Pirellulales</taxon>
        <taxon>Lacipirellulaceae</taxon>
        <taxon>Botrimarina</taxon>
    </lineage>
</organism>
<evidence type="ECO:0000313" key="3">
    <source>
        <dbReference type="EMBL" id="TWU00164.1"/>
    </source>
</evidence>
<feature type="domain" description="Spermatogenesis-associated protein 20-like TRX" evidence="2">
    <location>
        <begin position="3"/>
        <end position="163"/>
    </location>
</feature>
<dbReference type="SUPFAM" id="SSF48208">
    <property type="entry name" value="Six-hairpin glycosidases"/>
    <property type="match status" value="1"/>
</dbReference>
<dbReference type="Pfam" id="PF03190">
    <property type="entry name" value="Thioredox_DsbH"/>
    <property type="match status" value="1"/>
</dbReference>